<evidence type="ECO:0000313" key="2">
    <source>
        <dbReference type="Proteomes" id="UP000430692"/>
    </source>
</evidence>
<proteinExistence type="predicted"/>
<dbReference type="RefSeq" id="WP_160802438.1">
    <property type="nucleotide sequence ID" value="NZ_WUUL01000011.1"/>
</dbReference>
<dbReference type="Proteomes" id="UP000430692">
    <property type="component" value="Unassembled WGS sequence"/>
</dbReference>
<gene>
    <name evidence="1" type="ORF">GSM42_15505</name>
</gene>
<dbReference type="InterPro" id="IPR024562">
    <property type="entry name" value="YqhG"/>
</dbReference>
<keyword evidence="2" id="KW-1185">Reference proteome</keyword>
<name>A0A6I4VVX6_9BACL</name>
<reference evidence="1 2" key="1">
    <citation type="submission" date="2019-12" db="EMBL/GenBank/DDBJ databases">
        <title>Whole-genome analyses of novel actinobacteria.</title>
        <authorList>
            <person name="Sahin N."/>
            <person name="Saygin H."/>
        </authorList>
    </citation>
    <scope>NUCLEOTIDE SEQUENCE [LARGE SCALE GENOMIC DNA]</scope>
    <source>
        <strain evidence="1 2">KC615</strain>
    </source>
</reference>
<accession>A0A6I4VVX6</accession>
<sequence length="270" mass="32156">MDQITLRSFTERYLQANDCQILESTPSYLHTQLSVEADKDLINRPFYWMYVEKMNLPANPMQLCLVFDPENPPEERRAEHLFYGSPRFRQLLLSARNQGKFVRLYQEPPRWTPSSSKSIGYKPWLSIQYLISYVCDQKKDRIASFGIDLQTAQIEPNFIQRLQSYKWTHKLPERRYTLSPRMTIQEAVGEVEYMLTEELTAEDHQWAEEAEKRLQEELNQVSTYFPVEEKQTEEEKAANTARRRECIWQYHPRIEIHVVSAGLFYLEDCK</sequence>
<dbReference type="EMBL" id="WUUL01000011">
    <property type="protein sequence ID" value="MXQ55093.1"/>
    <property type="molecule type" value="Genomic_DNA"/>
</dbReference>
<protein>
    <recommendedName>
        <fullName evidence="3">YqhG</fullName>
    </recommendedName>
</protein>
<organism evidence="1 2">
    <name type="scientific">Shimazuella alba</name>
    <dbReference type="NCBI Taxonomy" id="2690964"/>
    <lineage>
        <taxon>Bacteria</taxon>
        <taxon>Bacillati</taxon>
        <taxon>Bacillota</taxon>
        <taxon>Bacilli</taxon>
        <taxon>Bacillales</taxon>
        <taxon>Thermoactinomycetaceae</taxon>
        <taxon>Shimazuella</taxon>
    </lineage>
</organism>
<evidence type="ECO:0000313" key="1">
    <source>
        <dbReference type="EMBL" id="MXQ55093.1"/>
    </source>
</evidence>
<dbReference type="Pfam" id="PF11079">
    <property type="entry name" value="YqhG"/>
    <property type="match status" value="1"/>
</dbReference>
<dbReference type="AlphaFoldDB" id="A0A6I4VVX6"/>
<comment type="caution">
    <text evidence="1">The sequence shown here is derived from an EMBL/GenBank/DDBJ whole genome shotgun (WGS) entry which is preliminary data.</text>
</comment>
<evidence type="ECO:0008006" key="3">
    <source>
        <dbReference type="Google" id="ProtNLM"/>
    </source>
</evidence>